<gene>
    <name evidence="1" type="ORF">NDR86_34260</name>
</gene>
<dbReference type="Gene3D" id="3.40.50.1820">
    <property type="entry name" value="alpha/beta hydrolase"/>
    <property type="match status" value="1"/>
</dbReference>
<evidence type="ECO:0000313" key="2">
    <source>
        <dbReference type="Proteomes" id="UP001139157"/>
    </source>
</evidence>
<proteinExistence type="predicted"/>
<reference evidence="1" key="1">
    <citation type="submission" date="2022-06" db="EMBL/GenBank/DDBJ databases">
        <title>Novel species in genus nocardia.</title>
        <authorList>
            <person name="Li F."/>
        </authorList>
    </citation>
    <scope>NUCLEOTIDE SEQUENCE</scope>
    <source>
        <strain evidence="1">CDC141</strain>
    </source>
</reference>
<organism evidence="1 2">
    <name type="scientific">Nocardia pulmonis</name>
    <dbReference type="NCBI Taxonomy" id="2951408"/>
    <lineage>
        <taxon>Bacteria</taxon>
        <taxon>Bacillati</taxon>
        <taxon>Actinomycetota</taxon>
        <taxon>Actinomycetes</taxon>
        <taxon>Mycobacteriales</taxon>
        <taxon>Nocardiaceae</taxon>
        <taxon>Nocardia</taxon>
    </lineage>
</organism>
<keyword evidence="2" id="KW-1185">Reference proteome</keyword>
<sequence length="84" mass="8595">MYAPTVDYINIVTTADTQVQPYTSGIRAASNAENIVLEDICPINLSGHLSVSVDPTVAALVLNALDPGASHPVPCAPAQAPPGV</sequence>
<dbReference type="RefSeq" id="WP_251918066.1">
    <property type="nucleotide sequence ID" value="NZ_JAMRXG010000023.1"/>
</dbReference>
<comment type="caution">
    <text evidence="1">The sequence shown here is derived from an EMBL/GenBank/DDBJ whole genome shotgun (WGS) entry which is preliminary data.</text>
</comment>
<dbReference type="AlphaFoldDB" id="A0A9X2EH07"/>
<protein>
    <submittedName>
        <fullName evidence="1">Uncharacterized protein</fullName>
    </submittedName>
</protein>
<name>A0A9X2EH07_9NOCA</name>
<dbReference type="Proteomes" id="UP001139157">
    <property type="component" value="Unassembled WGS sequence"/>
</dbReference>
<accession>A0A9X2EH07</accession>
<dbReference type="EMBL" id="JAMRXG010000023">
    <property type="protein sequence ID" value="MCM6778563.1"/>
    <property type="molecule type" value="Genomic_DNA"/>
</dbReference>
<dbReference type="InterPro" id="IPR029058">
    <property type="entry name" value="AB_hydrolase_fold"/>
</dbReference>
<evidence type="ECO:0000313" key="1">
    <source>
        <dbReference type="EMBL" id="MCM6778563.1"/>
    </source>
</evidence>